<feature type="compositionally biased region" description="Basic residues" evidence="1">
    <location>
        <begin position="44"/>
        <end position="56"/>
    </location>
</feature>
<sequence>MHAGSFGRRCTRARCNASCIRSSECSAGEAFPLTGADDGLCDRRKAKKGSGRRSRRALPSGGQSGFRPVRPEAARCGCPCCTGSRGKCVPR</sequence>
<dbReference type="KEGG" id="eba:ebA2631"/>
<reference evidence="2" key="5">
    <citation type="journal article" date="2005" name="J. Bacteriol.">
        <title>Substrate-dependent regulation of anaerobic degradation pathways for toluene and ethylbenzene in a denitrifying bacterium, strain EbN1.</title>
        <authorList>
            <person name="Kuhner S."/>
            <person name="Wohlbrand L."/>
            <person name="Fritz I."/>
            <person name="Wruck W."/>
            <person name="Hultschig C."/>
            <person name="Hufnagel P."/>
            <person name="Kube M."/>
            <person name="Reinhardt R."/>
            <person name="Rabus R."/>
        </authorList>
    </citation>
    <scope>NUCLEOTIDE SEQUENCE</scope>
    <source>
        <strain evidence="2">EbN1</strain>
    </source>
</reference>
<reference evidence="2" key="3">
    <citation type="submission" date="2004-11" db="EMBL/GenBank/DDBJ databases">
        <authorList>
            <person name="PROSCIENCE"/>
        </authorList>
    </citation>
    <scope>NUCLEOTIDE SEQUENCE</scope>
    <source>
        <strain evidence="2">EbN1</strain>
    </source>
</reference>
<evidence type="ECO:0000313" key="2">
    <source>
        <dbReference type="EMBL" id="CAI07604.1"/>
    </source>
</evidence>
<evidence type="ECO:0000313" key="3">
    <source>
        <dbReference type="Proteomes" id="UP000006552"/>
    </source>
</evidence>
<accession>Q5P508</accession>
<keyword evidence="3" id="KW-1185">Reference proteome</keyword>
<reference evidence="2" key="1">
    <citation type="journal article" date="2002" name="Arch. Microbiol.">
        <title>Genes involved in the anaerobic degradation of ethylbenzene in a denitrifying bacterium, strain EbN1.</title>
        <authorList>
            <person name="Rabus R."/>
            <person name="Kube M."/>
            <person name="Beck A."/>
            <person name="Widdel F."/>
            <person name="Reinhardt R."/>
        </authorList>
    </citation>
    <scope>NUCLEOTIDE SEQUENCE</scope>
    <source>
        <strain evidence="2">EbN1</strain>
    </source>
</reference>
<dbReference type="Proteomes" id="UP000006552">
    <property type="component" value="Chromosome"/>
</dbReference>
<dbReference type="EMBL" id="CR555306">
    <property type="protein sequence ID" value="CAI07604.1"/>
    <property type="molecule type" value="Genomic_DNA"/>
</dbReference>
<dbReference type="STRING" id="76114.ebA2631"/>
<reference evidence="2" key="2">
    <citation type="journal article" date="2004" name="Arch. Microbiol.">
        <title>Genes involved in the anaerobic degradation of toluene in a denitrifying bacterium, strain EbN1.</title>
        <authorList>
            <person name="Kube M."/>
            <person name="Heider J."/>
            <person name="Amann J."/>
            <person name="Hufnagel P."/>
            <person name="Kuehner S."/>
            <person name="Beck A."/>
            <person name="Reinhardt R."/>
            <person name="Rabus R."/>
        </authorList>
    </citation>
    <scope>NUCLEOTIDE SEQUENCE</scope>
    <source>
        <strain evidence="2">EbN1</strain>
    </source>
</reference>
<dbReference type="HOGENOM" id="CLU_2420614_0_0_4"/>
<name>Q5P508_AROAE</name>
<reference evidence="2" key="4">
    <citation type="journal article" date="2005" name="Arch. Microbiol.">
        <title>The genome sequence of an anaerobic aromatic-degrading denitrifying bacterium, strain EbN1.</title>
        <authorList>
            <person name="Rabus R."/>
            <person name="Kube M."/>
            <person name="Heider J."/>
            <person name="Beck A."/>
            <person name="Heitmann K."/>
            <person name="Widdel F."/>
            <person name="Reinhardt R."/>
        </authorList>
    </citation>
    <scope>NUCLEOTIDE SEQUENCE [LARGE SCALE GENOMIC DNA]</scope>
    <source>
        <strain evidence="2">EbN1</strain>
    </source>
</reference>
<gene>
    <name evidence="2" type="ORF">ebA2631</name>
</gene>
<protein>
    <submittedName>
        <fullName evidence="2">Uncharacterized protein</fullName>
    </submittedName>
</protein>
<feature type="region of interest" description="Disordered" evidence="1">
    <location>
        <begin position="43"/>
        <end position="66"/>
    </location>
</feature>
<organism evidence="2 3">
    <name type="scientific">Aromatoleum aromaticum (strain DSM 19018 / LMG 30748 / EbN1)</name>
    <name type="common">Azoarcus sp. (strain EbN1)</name>
    <dbReference type="NCBI Taxonomy" id="76114"/>
    <lineage>
        <taxon>Bacteria</taxon>
        <taxon>Pseudomonadati</taxon>
        <taxon>Pseudomonadota</taxon>
        <taxon>Betaproteobacteria</taxon>
        <taxon>Rhodocyclales</taxon>
        <taxon>Rhodocyclaceae</taxon>
        <taxon>Aromatoleum</taxon>
    </lineage>
</organism>
<evidence type="ECO:0000256" key="1">
    <source>
        <dbReference type="SAM" id="MobiDB-lite"/>
    </source>
</evidence>
<proteinExistence type="predicted"/>
<dbReference type="AlphaFoldDB" id="Q5P508"/>